<keyword evidence="1" id="KW-0812">Transmembrane</keyword>
<dbReference type="Proteomes" id="UP001152320">
    <property type="component" value="Chromosome 9"/>
</dbReference>
<keyword evidence="1" id="KW-1133">Transmembrane helix</keyword>
<evidence type="ECO:0000313" key="3">
    <source>
        <dbReference type="Proteomes" id="UP001152320"/>
    </source>
</evidence>
<protein>
    <submittedName>
        <fullName evidence="2">Uncharacterized protein</fullName>
    </submittedName>
</protein>
<feature type="transmembrane region" description="Helical" evidence="1">
    <location>
        <begin position="12"/>
        <end position="37"/>
    </location>
</feature>
<gene>
    <name evidence="2" type="ORF">HOLleu_19570</name>
</gene>
<proteinExistence type="predicted"/>
<accession>A0A9Q1H7A6</accession>
<name>A0A9Q1H7A6_HOLLE</name>
<keyword evidence="1" id="KW-0472">Membrane</keyword>
<keyword evidence="3" id="KW-1185">Reference proteome</keyword>
<dbReference type="EMBL" id="JAIZAY010000009">
    <property type="protein sequence ID" value="KAJ8035789.1"/>
    <property type="molecule type" value="Genomic_DNA"/>
</dbReference>
<organism evidence="2 3">
    <name type="scientific">Holothuria leucospilota</name>
    <name type="common">Black long sea cucumber</name>
    <name type="synonym">Mertensiothuria leucospilota</name>
    <dbReference type="NCBI Taxonomy" id="206669"/>
    <lineage>
        <taxon>Eukaryota</taxon>
        <taxon>Metazoa</taxon>
        <taxon>Echinodermata</taxon>
        <taxon>Eleutherozoa</taxon>
        <taxon>Echinozoa</taxon>
        <taxon>Holothuroidea</taxon>
        <taxon>Aspidochirotacea</taxon>
        <taxon>Aspidochirotida</taxon>
        <taxon>Holothuriidae</taxon>
        <taxon>Holothuria</taxon>
    </lineage>
</organism>
<reference evidence="2" key="1">
    <citation type="submission" date="2021-10" db="EMBL/GenBank/DDBJ databases">
        <title>Tropical sea cucumber genome reveals ecological adaptation and Cuvierian tubules defense mechanism.</title>
        <authorList>
            <person name="Chen T."/>
        </authorList>
    </citation>
    <scope>NUCLEOTIDE SEQUENCE</scope>
    <source>
        <strain evidence="2">Nanhai2018</strain>
        <tissue evidence="2">Muscle</tissue>
    </source>
</reference>
<dbReference type="AlphaFoldDB" id="A0A9Q1H7A6"/>
<comment type="caution">
    <text evidence="2">The sequence shown here is derived from an EMBL/GenBank/DDBJ whole genome shotgun (WGS) entry which is preliminary data.</text>
</comment>
<evidence type="ECO:0000313" key="2">
    <source>
        <dbReference type="EMBL" id="KAJ8035789.1"/>
    </source>
</evidence>
<feature type="transmembrane region" description="Helical" evidence="1">
    <location>
        <begin position="43"/>
        <end position="64"/>
    </location>
</feature>
<evidence type="ECO:0000256" key="1">
    <source>
        <dbReference type="SAM" id="Phobius"/>
    </source>
</evidence>
<sequence length="76" mass="8429">MSFLGRICCGAKSFFISCILCTTCIIGGNSSNFFAVFSPLQNMVLYILLCSSCVLSSSSMICCVERFHRFELKSDF</sequence>